<feature type="signal peptide" evidence="2">
    <location>
        <begin position="1"/>
        <end position="19"/>
    </location>
</feature>
<dbReference type="Proteomes" id="UP000694400">
    <property type="component" value="Unassembled WGS sequence"/>
</dbReference>
<dbReference type="GO" id="GO:0009897">
    <property type="term" value="C:external side of plasma membrane"/>
    <property type="evidence" value="ECO:0007669"/>
    <property type="project" value="TreeGrafter"/>
</dbReference>
<dbReference type="Ensembl" id="ENSAPLT00020004244.1">
    <property type="protein sequence ID" value="ENSAPLP00020003937.1"/>
    <property type="gene ID" value="ENSAPLG00020002935.1"/>
</dbReference>
<dbReference type="GO" id="GO:0008305">
    <property type="term" value="C:integrin complex"/>
    <property type="evidence" value="ECO:0007669"/>
    <property type="project" value="TreeGrafter"/>
</dbReference>
<dbReference type="PANTHER" id="PTHR23220:SF118">
    <property type="entry name" value="INTEGRIN ALPHA-X"/>
    <property type="match status" value="1"/>
</dbReference>
<dbReference type="InterPro" id="IPR002035">
    <property type="entry name" value="VWF_A"/>
</dbReference>
<dbReference type="PROSITE" id="PS51470">
    <property type="entry name" value="FG_GAP"/>
    <property type="match status" value="1"/>
</dbReference>
<evidence type="ECO:0000313" key="5">
    <source>
        <dbReference type="Proteomes" id="UP000694400"/>
    </source>
</evidence>
<protein>
    <recommendedName>
        <fullName evidence="3">VWFA domain-containing protein</fullName>
    </recommendedName>
</protein>
<organism evidence="4 5">
    <name type="scientific">Anas platyrhynchos</name>
    <name type="common">Mallard</name>
    <name type="synonym">Anas boschas</name>
    <dbReference type="NCBI Taxonomy" id="8839"/>
    <lineage>
        <taxon>Eukaryota</taxon>
        <taxon>Metazoa</taxon>
        <taxon>Chordata</taxon>
        <taxon>Craniata</taxon>
        <taxon>Vertebrata</taxon>
        <taxon>Euteleostomi</taxon>
        <taxon>Archelosauria</taxon>
        <taxon>Archosauria</taxon>
        <taxon>Dinosauria</taxon>
        <taxon>Saurischia</taxon>
        <taxon>Theropoda</taxon>
        <taxon>Coelurosauria</taxon>
        <taxon>Aves</taxon>
        <taxon>Neognathae</taxon>
        <taxon>Galloanserae</taxon>
        <taxon>Anseriformes</taxon>
        <taxon>Anatidae</taxon>
        <taxon>Anatinae</taxon>
        <taxon>Anas</taxon>
    </lineage>
</organism>
<evidence type="ECO:0000259" key="3">
    <source>
        <dbReference type="PROSITE" id="PS50234"/>
    </source>
</evidence>
<dbReference type="PRINTS" id="PR00453">
    <property type="entry name" value="VWFADOMAIN"/>
</dbReference>
<dbReference type="AlphaFoldDB" id="A0A8B9QW98"/>
<sequence>MGPRALLLLLAAALSSCRGPGIDEDTVTVFRGDPAGAFGQSVAQFGTPDDGGILVGAPLQNSGTIFQCRPRTGRCEEVDVAGSPKGVNASMGLTLAAGDNGALACAPTVPQTCGENVHLNGFCVHLDLNLQQLQRLPATQPECPKKSSDVALLIDGSGSIRHHDFQTMKTFIAEVMKRFQGTDTQFALTQFSDKIREHFNFETFRRSPDPTRLLRKVDQLRGWTHTASAIQKVL</sequence>
<evidence type="ECO:0000256" key="2">
    <source>
        <dbReference type="SAM" id="SignalP"/>
    </source>
</evidence>
<dbReference type="GO" id="GO:0007160">
    <property type="term" value="P:cell-matrix adhesion"/>
    <property type="evidence" value="ECO:0007669"/>
    <property type="project" value="TreeGrafter"/>
</dbReference>
<keyword evidence="2" id="KW-0732">Signal</keyword>
<dbReference type="GO" id="GO:0007229">
    <property type="term" value="P:integrin-mediated signaling pathway"/>
    <property type="evidence" value="ECO:0007669"/>
    <property type="project" value="TreeGrafter"/>
</dbReference>
<feature type="chain" id="PRO_5034733534" description="VWFA domain-containing protein" evidence="2">
    <location>
        <begin position="20"/>
        <end position="234"/>
    </location>
</feature>
<proteinExistence type="predicted"/>
<reference evidence="4" key="2">
    <citation type="submission" date="2025-09" db="UniProtKB">
        <authorList>
            <consortium name="Ensembl"/>
        </authorList>
    </citation>
    <scope>IDENTIFICATION</scope>
</reference>
<feature type="domain" description="VWFA" evidence="3">
    <location>
        <begin position="149"/>
        <end position="234"/>
    </location>
</feature>
<dbReference type="PANTHER" id="PTHR23220">
    <property type="entry name" value="INTEGRIN ALPHA"/>
    <property type="match status" value="1"/>
</dbReference>
<name>A0A8B9QW98_ANAPL</name>
<dbReference type="PROSITE" id="PS50234">
    <property type="entry name" value="VWFA"/>
    <property type="match status" value="1"/>
</dbReference>
<dbReference type="GO" id="GO:0005178">
    <property type="term" value="F:integrin binding"/>
    <property type="evidence" value="ECO:0007669"/>
    <property type="project" value="TreeGrafter"/>
</dbReference>
<evidence type="ECO:0000313" key="4">
    <source>
        <dbReference type="Ensembl" id="ENSAPLP00020003937.1"/>
    </source>
</evidence>
<feature type="repeat" description="FG-GAP" evidence="1">
    <location>
        <begin position="24"/>
        <end position="77"/>
    </location>
</feature>
<dbReference type="InterPro" id="IPR013519">
    <property type="entry name" value="Int_alpha_beta-p"/>
</dbReference>
<evidence type="ECO:0000256" key="1">
    <source>
        <dbReference type="PROSITE-ProRule" id="PRU00803"/>
    </source>
</evidence>
<dbReference type="GO" id="GO:0098609">
    <property type="term" value="P:cell-cell adhesion"/>
    <property type="evidence" value="ECO:0007669"/>
    <property type="project" value="TreeGrafter"/>
</dbReference>
<reference evidence="4" key="1">
    <citation type="submission" date="2025-08" db="UniProtKB">
        <authorList>
            <consortium name="Ensembl"/>
        </authorList>
    </citation>
    <scope>IDENTIFICATION</scope>
</reference>
<dbReference type="PROSITE" id="PS51257">
    <property type="entry name" value="PROKAR_LIPOPROTEIN"/>
    <property type="match status" value="1"/>
</dbReference>
<dbReference type="InterPro" id="IPR028994">
    <property type="entry name" value="Integrin_alpha_N"/>
</dbReference>
<dbReference type="SUPFAM" id="SSF69318">
    <property type="entry name" value="Integrin alpha N-terminal domain"/>
    <property type="match status" value="1"/>
</dbReference>
<dbReference type="Pfam" id="PF00092">
    <property type="entry name" value="VWA"/>
    <property type="match status" value="1"/>
</dbReference>
<accession>A0A8B9QW98</accession>
<dbReference type="GO" id="GO:0033627">
    <property type="term" value="P:cell adhesion mediated by integrin"/>
    <property type="evidence" value="ECO:0007669"/>
    <property type="project" value="TreeGrafter"/>
</dbReference>
<dbReference type="SUPFAM" id="SSF53300">
    <property type="entry name" value="vWA-like"/>
    <property type="match status" value="1"/>
</dbReference>
<dbReference type="InterPro" id="IPR036465">
    <property type="entry name" value="vWFA_dom_sf"/>
</dbReference>
<dbReference type="Gene3D" id="2.130.10.130">
    <property type="entry name" value="Integrin alpha, N-terminal"/>
    <property type="match status" value="1"/>
</dbReference>